<evidence type="ECO:0008006" key="5">
    <source>
        <dbReference type="Google" id="ProtNLM"/>
    </source>
</evidence>
<sequence length="172" mass="16564">MRPLLGLLLAAALLLSGCGGGDGTAGEPTSAATSAPSPTAPSSSTEAPPEGGTDAGATLLALISQSNVGGEVSTRAVPLDSADAVAEFSAQFEGSQMSESLQQALSVATVPDGQQLMGAVIAVGCTTPGNATVTRADDGSIVVTAQGGGKSTQECLVPVTTVALVAVPQADA</sequence>
<gene>
    <name evidence="3" type="ORF">ACFPGP_14620</name>
</gene>
<organism evidence="3 4">
    <name type="scientific">Nocardioides taihuensis</name>
    <dbReference type="NCBI Taxonomy" id="1835606"/>
    <lineage>
        <taxon>Bacteria</taxon>
        <taxon>Bacillati</taxon>
        <taxon>Actinomycetota</taxon>
        <taxon>Actinomycetes</taxon>
        <taxon>Propionibacteriales</taxon>
        <taxon>Nocardioidaceae</taxon>
        <taxon>Nocardioides</taxon>
    </lineage>
</organism>
<evidence type="ECO:0000256" key="2">
    <source>
        <dbReference type="SAM" id="SignalP"/>
    </source>
</evidence>
<evidence type="ECO:0000313" key="3">
    <source>
        <dbReference type="EMBL" id="MFC5177914.1"/>
    </source>
</evidence>
<evidence type="ECO:0000313" key="4">
    <source>
        <dbReference type="Proteomes" id="UP001596087"/>
    </source>
</evidence>
<reference evidence="4" key="1">
    <citation type="journal article" date="2019" name="Int. J. Syst. Evol. Microbiol.">
        <title>The Global Catalogue of Microorganisms (GCM) 10K type strain sequencing project: providing services to taxonomists for standard genome sequencing and annotation.</title>
        <authorList>
            <consortium name="The Broad Institute Genomics Platform"/>
            <consortium name="The Broad Institute Genome Sequencing Center for Infectious Disease"/>
            <person name="Wu L."/>
            <person name="Ma J."/>
        </authorList>
    </citation>
    <scope>NUCLEOTIDE SEQUENCE [LARGE SCALE GENOMIC DNA]</scope>
    <source>
        <strain evidence="4">DFY41</strain>
    </source>
</reference>
<accession>A0ABW0BKQ3</accession>
<dbReference type="RefSeq" id="WP_378591360.1">
    <property type="nucleotide sequence ID" value="NZ_JBHSKD010000018.1"/>
</dbReference>
<feature type="compositionally biased region" description="Low complexity" evidence="1">
    <location>
        <begin position="25"/>
        <end position="52"/>
    </location>
</feature>
<keyword evidence="2" id="KW-0732">Signal</keyword>
<keyword evidence="4" id="KW-1185">Reference proteome</keyword>
<feature type="chain" id="PRO_5045102647" description="Lipoprotein" evidence="2">
    <location>
        <begin position="22"/>
        <end position="172"/>
    </location>
</feature>
<dbReference type="PROSITE" id="PS51257">
    <property type="entry name" value="PROKAR_LIPOPROTEIN"/>
    <property type="match status" value="1"/>
</dbReference>
<feature type="signal peptide" evidence="2">
    <location>
        <begin position="1"/>
        <end position="21"/>
    </location>
</feature>
<feature type="region of interest" description="Disordered" evidence="1">
    <location>
        <begin position="21"/>
        <end position="55"/>
    </location>
</feature>
<evidence type="ECO:0000256" key="1">
    <source>
        <dbReference type="SAM" id="MobiDB-lite"/>
    </source>
</evidence>
<protein>
    <recommendedName>
        <fullName evidence="5">Lipoprotein</fullName>
    </recommendedName>
</protein>
<proteinExistence type="predicted"/>
<dbReference type="EMBL" id="JBHSKD010000018">
    <property type="protein sequence ID" value="MFC5177914.1"/>
    <property type="molecule type" value="Genomic_DNA"/>
</dbReference>
<comment type="caution">
    <text evidence="3">The sequence shown here is derived from an EMBL/GenBank/DDBJ whole genome shotgun (WGS) entry which is preliminary data.</text>
</comment>
<name>A0ABW0BKQ3_9ACTN</name>
<dbReference type="Proteomes" id="UP001596087">
    <property type="component" value="Unassembled WGS sequence"/>
</dbReference>